<reference evidence="6 7" key="1">
    <citation type="submission" date="2019-07" db="EMBL/GenBank/DDBJ databases">
        <title>Whole genome shotgun sequence of Deinococcus cellulosilyticus NBRC 106333.</title>
        <authorList>
            <person name="Hosoyama A."/>
            <person name="Uohara A."/>
            <person name="Ohji S."/>
            <person name="Ichikawa N."/>
        </authorList>
    </citation>
    <scope>NUCLEOTIDE SEQUENCE [LARGE SCALE GENOMIC DNA]</scope>
    <source>
        <strain evidence="6 7">NBRC 106333</strain>
    </source>
</reference>
<dbReference type="InterPro" id="IPR050109">
    <property type="entry name" value="HTH-type_TetR-like_transc_reg"/>
</dbReference>
<dbReference type="GO" id="GO:0000976">
    <property type="term" value="F:transcription cis-regulatory region binding"/>
    <property type="evidence" value="ECO:0007669"/>
    <property type="project" value="TreeGrafter"/>
</dbReference>
<evidence type="ECO:0000256" key="1">
    <source>
        <dbReference type="ARBA" id="ARBA00023015"/>
    </source>
</evidence>
<dbReference type="SUPFAM" id="SSF46689">
    <property type="entry name" value="Homeodomain-like"/>
    <property type="match status" value="1"/>
</dbReference>
<dbReference type="PANTHER" id="PTHR30055:SF234">
    <property type="entry name" value="HTH-TYPE TRANSCRIPTIONAL REGULATOR BETI"/>
    <property type="match status" value="1"/>
</dbReference>
<dbReference type="GO" id="GO:0003700">
    <property type="term" value="F:DNA-binding transcription factor activity"/>
    <property type="evidence" value="ECO:0007669"/>
    <property type="project" value="TreeGrafter"/>
</dbReference>
<evidence type="ECO:0000259" key="5">
    <source>
        <dbReference type="PROSITE" id="PS50977"/>
    </source>
</evidence>
<dbReference type="InterPro" id="IPR009057">
    <property type="entry name" value="Homeodomain-like_sf"/>
</dbReference>
<protein>
    <recommendedName>
        <fullName evidence="5">HTH tetR-type domain-containing protein</fullName>
    </recommendedName>
</protein>
<evidence type="ECO:0000256" key="2">
    <source>
        <dbReference type="ARBA" id="ARBA00023125"/>
    </source>
</evidence>
<dbReference type="EMBL" id="BJXB01000008">
    <property type="protein sequence ID" value="GEM46426.1"/>
    <property type="molecule type" value="Genomic_DNA"/>
</dbReference>
<dbReference type="PROSITE" id="PS50977">
    <property type="entry name" value="HTH_TETR_2"/>
    <property type="match status" value="1"/>
</dbReference>
<accession>A0A511N209</accession>
<dbReference type="RefSeq" id="WP_146884248.1">
    <property type="nucleotide sequence ID" value="NZ_BJXB01000008.1"/>
</dbReference>
<gene>
    <name evidence="6" type="ORF">DC3_20610</name>
</gene>
<dbReference type="InterPro" id="IPR036271">
    <property type="entry name" value="Tet_transcr_reg_TetR-rel_C_sf"/>
</dbReference>
<organism evidence="6 7">
    <name type="scientific">Deinococcus cellulosilyticus (strain DSM 18568 / NBRC 106333 / KACC 11606 / 5516J-15)</name>
    <dbReference type="NCBI Taxonomy" id="1223518"/>
    <lineage>
        <taxon>Bacteria</taxon>
        <taxon>Thermotogati</taxon>
        <taxon>Deinococcota</taxon>
        <taxon>Deinococci</taxon>
        <taxon>Deinococcales</taxon>
        <taxon>Deinococcaceae</taxon>
        <taxon>Deinococcus</taxon>
    </lineage>
</organism>
<dbReference type="PANTHER" id="PTHR30055">
    <property type="entry name" value="HTH-TYPE TRANSCRIPTIONAL REGULATOR RUTR"/>
    <property type="match status" value="1"/>
</dbReference>
<keyword evidence="2 4" id="KW-0238">DNA-binding</keyword>
<dbReference type="OrthoDB" id="9815924at2"/>
<evidence type="ECO:0000313" key="6">
    <source>
        <dbReference type="EMBL" id="GEM46426.1"/>
    </source>
</evidence>
<keyword evidence="1" id="KW-0805">Transcription regulation</keyword>
<evidence type="ECO:0000256" key="3">
    <source>
        <dbReference type="ARBA" id="ARBA00023163"/>
    </source>
</evidence>
<dbReference type="Proteomes" id="UP000321306">
    <property type="component" value="Unassembled WGS sequence"/>
</dbReference>
<dbReference type="Pfam" id="PF00440">
    <property type="entry name" value="TetR_N"/>
    <property type="match status" value="1"/>
</dbReference>
<dbReference type="PRINTS" id="PR00455">
    <property type="entry name" value="HTHTETR"/>
</dbReference>
<evidence type="ECO:0000256" key="4">
    <source>
        <dbReference type="PROSITE-ProRule" id="PRU00335"/>
    </source>
</evidence>
<feature type="domain" description="HTH tetR-type" evidence="5">
    <location>
        <begin position="2"/>
        <end position="62"/>
    </location>
</feature>
<feature type="DNA-binding region" description="H-T-H motif" evidence="4">
    <location>
        <begin position="25"/>
        <end position="44"/>
    </location>
</feature>
<proteinExistence type="predicted"/>
<comment type="caution">
    <text evidence="6">The sequence shown here is derived from an EMBL/GenBank/DDBJ whole genome shotgun (WGS) entry which is preliminary data.</text>
</comment>
<dbReference type="Gene3D" id="1.10.357.10">
    <property type="entry name" value="Tetracycline Repressor, domain 2"/>
    <property type="match status" value="1"/>
</dbReference>
<dbReference type="SUPFAM" id="SSF48498">
    <property type="entry name" value="Tetracyclin repressor-like, C-terminal domain"/>
    <property type="match status" value="1"/>
</dbReference>
<name>A0A511N209_DEIC1</name>
<keyword evidence="7" id="KW-1185">Reference proteome</keyword>
<dbReference type="PROSITE" id="PS01081">
    <property type="entry name" value="HTH_TETR_1"/>
    <property type="match status" value="1"/>
</dbReference>
<keyword evidence="3" id="KW-0804">Transcription</keyword>
<dbReference type="AlphaFoldDB" id="A0A511N209"/>
<dbReference type="InterPro" id="IPR001647">
    <property type="entry name" value="HTH_TetR"/>
</dbReference>
<sequence>MTDSKIHILTCALKLFLEKGYDRATMMDLVRATGLSKGAFYHYFKNKEELYQATIEHYFLRFFQTEANLPEDLDAFLEMLWQSYVNMLLELQKEIPDLSAYYRFLFAVLPRIRPELVAYHQQVREVLIQNLTGQVRPSAISPEQAADHILALIEGTGMLAVVRGTAGLEEQFKASLNSYLALIRSK</sequence>
<dbReference type="InterPro" id="IPR023772">
    <property type="entry name" value="DNA-bd_HTH_TetR-type_CS"/>
</dbReference>
<evidence type="ECO:0000313" key="7">
    <source>
        <dbReference type="Proteomes" id="UP000321306"/>
    </source>
</evidence>